<comment type="catalytic activity">
    <reaction evidence="1 9">
        <text>Hydrolysis of terminal, non-reducing beta-D-glucosyl residues with release of beta-D-glucose.</text>
        <dbReference type="EC" id="3.2.1.21"/>
    </reaction>
</comment>
<dbReference type="GO" id="GO:0008422">
    <property type="term" value="F:beta-glucosidase activity"/>
    <property type="evidence" value="ECO:0007669"/>
    <property type="project" value="UniProtKB-EC"/>
</dbReference>
<keyword evidence="6" id="KW-0119">Carbohydrate metabolism</keyword>
<dbReference type="SUPFAM" id="SSF51445">
    <property type="entry name" value="(Trans)glycosidases"/>
    <property type="match status" value="1"/>
</dbReference>
<accession>A0ABY9J304</accession>
<dbReference type="NCBIfam" id="TIGR03356">
    <property type="entry name" value="BGL"/>
    <property type="match status" value="1"/>
</dbReference>
<gene>
    <name evidence="10" type="ORF">P8A19_39050</name>
</gene>
<dbReference type="RefSeq" id="WP_306068806.1">
    <property type="nucleotide sequence ID" value="NZ_CP120988.1"/>
</dbReference>
<dbReference type="InterPro" id="IPR017853">
    <property type="entry name" value="GH"/>
</dbReference>
<dbReference type="EC" id="3.2.1.21" evidence="3 9"/>
<dbReference type="PRINTS" id="PR00131">
    <property type="entry name" value="GLHYDRLASE1"/>
</dbReference>
<evidence type="ECO:0000256" key="4">
    <source>
        <dbReference type="ARBA" id="ARBA00022801"/>
    </source>
</evidence>
<keyword evidence="8" id="KW-0624">Polysaccharide degradation</keyword>
<protein>
    <recommendedName>
        <fullName evidence="3 9">Beta-glucosidase</fullName>
        <ecNumber evidence="3 9">3.2.1.21</ecNumber>
    </recommendedName>
</protein>
<evidence type="ECO:0000313" key="10">
    <source>
        <dbReference type="EMBL" id="WLQ61061.1"/>
    </source>
</evidence>
<organism evidence="10 11">
    <name type="scientific">Streptomyces poriferorum</name>
    <dbReference type="NCBI Taxonomy" id="2798799"/>
    <lineage>
        <taxon>Bacteria</taxon>
        <taxon>Bacillati</taxon>
        <taxon>Actinomycetota</taxon>
        <taxon>Actinomycetes</taxon>
        <taxon>Kitasatosporales</taxon>
        <taxon>Streptomycetaceae</taxon>
        <taxon>Streptomyces</taxon>
    </lineage>
</organism>
<evidence type="ECO:0000256" key="5">
    <source>
        <dbReference type="ARBA" id="ARBA00023001"/>
    </source>
</evidence>
<dbReference type="InterPro" id="IPR017736">
    <property type="entry name" value="Glyco_hydro_1_beta-glucosidase"/>
</dbReference>
<keyword evidence="4 9" id="KW-0378">Hydrolase</keyword>
<dbReference type="EMBL" id="CP120988">
    <property type="protein sequence ID" value="WLQ61061.1"/>
    <property type="molecule type" value="Genomic_DNA"/>
</dbReference>
<dbReference type="PROSITE" id="PS00653">
    <property type="entry name" value="GLYCOSYL_HYDROL_F1_2"/>
    <property type="match status" value="1"/>
</dbReference>
<sequence length="460" mass="50709">MKAAPVTTSFTDATRLPRLPADFVWGASTAAYQIEGAADEDGKGASIWDTFVRRPGAVRDGHTGDIACDHHHRFDEDVTLMRRLGLDAYRFSVSWPRVLPTGAGRIEPRGLDFYDRLVDALLGAGIEPVPTLFHWDLPQALEDEGGWLNRTTAHRFAEYAAVVAERLGDRVKRWITLNEPFVHMSFGYGFGVHAPGRALMLDALPVAHHQLLGHGLATAALRAAVPGGQVLIANNCTPVRLRHDARHDTDVAAASAYDALHNRLFNDPLLLGRYPDLSAYGMTDPSWGGIVREGDLATIAAPLDGLGVNYYNPTWVTAPADPAAALPFDLAEPAEPYERTAFGWPVVPDGLTELLTGLEARYGNDLPPVWITENGCSQPAGLHDRPRIEYLAGHIDAIARAVSRGVDVRGYFTWSLLDNFEWAEGYHQRFGLVEVDFTTRQRTPRASFEWYRDLIASQRS</sequence>
<name>A0ABY9J304_9ACTN</name>
<dbReference type="InterPro" id="IPR033132">
    <property type="entry name" value="GH_1_N_CS"/>
</dbReference>
<evidence type="ECO:0000256" key="6">
    <source>
        <dbReference type="ARBA" id="ARBA00023277"/>
    </source>
</evidence>
<dbReference type="PANTHER" id="PTHR10353:SF36">
    <property type="entry name" value="LP05116P"/>
    <property type="match status" value="1"/>
</dbReference>
<evidence type="ECO:0000256" key="2">
    <source>
        <dbReference type="ARBA" id="ARBA00010838"/>
    </source>
</evidence>
<evidence type="ECO:0000256" key="1">
    <source>
        <dbReference type="ARBA" id="ARBA00000448"/>
    </source>
</evidence>
<evidence type="ECO:0000256" key="7">
    <source>
        <dbReference type="ARBA" id="ARBA00023295"/>
    </source>
</evidence>
<evidence type="ECO:0000256" key="8">
    <source>
        <dbReference type="ARBA" id="ARBA00023326"/>
    </source>
</evidence>
<dbReference type="Pfam" id="PF00232">
    <property type="entry name" value="Glyco_hydro_1"/>
    <property type="match status" value="1"/>
</dbReference>
<comment type="similarity">
    <text evidence="2 9">Belongs to the glycosyl hydrolase 1 family.</text>
</comment>
<keyword evidence="7 9" id="KW-0326">Glycosidase</keyword>
<reference evidence="10 11" key="1">
    <citation type="submission" date="2023-03" db="EMBL/GenBank/DDBJ databases">
        <title>Isolation and description of six Streptomyces strains from soil environments, able to metabolize different microbial glucans.</title>
        <authorList>
            <person name="Widen T."/>
            <person name="Larsbrink J."/>
        </authorList>
    </citation>
    <scope>NUCLEOTIDE SEQUENCE [LARGE SCALE GENOMIC DNA]</scope>
    <source>
        <strain evidence="10 11">Alt2</strain>
    </source>
</reference>
<evidence type="ECO:0000313" key="11">
    <source>
        <dbReference type="Proteomes" id="UP001235744"/>
    </source>
</evidence>
<dbReference type="InterPro" id="IPR001360">
    <property type="entry name" value="Glyco_hydro_1"/>
</dbReference>
<dbReference type="PANTHER" id="PTHR10353">
    <property type="entry name" value="GLYCOSYL HYDROLASE"/>
    <property type="match status" value="1"/>
</dbReference>
<evidence type="ECO:0000256" key="9">
    <source>
        <dbReference type="RuleBase" id="RU361175"/>
    </source>
</evidence>
<dbReference type="Proteomes" id="UP001235744">
    <property type="component" value="Chromosome"/>
</dbReference>
<dbReference type="Gene3D" id="3.20.20.80">
    <property type="entry name" value="Glycosidases"/>
    <property type="match status" value="1"/>
</dbReference>
<keyword evidence="11" id="KW-1185">Reference proteome</keyword>
<evidence type="ECO:0000256" key="3">
    <source>
        <dbReference type="ARBA" id="ARBA00012744"/>
    </source>
</evidence>
<proteinExistence type="inferred from homology"/>
<keyword evidence="5" id="KW-0136">Cellulose degradation</keyword>